<dbReference type="PANTHER" id="PTHR13237">
    <property type="entry name" value="SOMETHING ABOUT SILENCING PROTEIN 10-RELATED"/>
    <property type="match status" value="1"/>
</dbReference>
<dbReference type="RefSeq" id="XP_004181290.1">
    <property type="nucleotide sequence ID" value="XM_004181242.1"/>
</dbReference>
<dbReference type="GeneID" id="14496880"/>
<protein>
    <recommendedName>
        <fullName evidence="7">Sas10 C-terminal domain-containing protein</fullName>
    </recommendedName>
</protein>
<feature type="compositionally biased region" description="Basic residues" evidence="6">
    <location>
        <begin position="549"/>
        <end position="566"/>
    </location>
</feature>
<evidence type="ECO:0000256" key="5">
    <source>
        <dbReference type="SAM" id="Coils"/>
    </source>
</evidence>
<dbReference type="Proteomes" id="UP000002866">
    <property type="component" value="Chromosome 6"/>
</dbReference>
<dbReference type="InterPro" id="IPR007146">
    <property type="entry name" value="Sas10/Utp3/C1D"/>
</dbReference>
<feature type="domain" description="Sas10 C-terminal" evidence="7">
    <location>
        <begin position="523"/>
        <end position="596"/>
    </location>
</feature>
<dbReference type="HOGENOM" id="CLU_019106_1_0_1"/>
<evidence type="ECO:0000256" key="4">
    <source>
        <dbReference type="ARBA" id="ARBA00023242"/>
    </source>
</evidence>
<dbReference type="InParanoid" id="I2H5W9"/>
<dbReference type="GO" id="GO:0000447">
    <property type="term" value="P:endonucleolytic cleavage in ITS1 to separate SSU-rRNA from 5.8S rRNA and LSU-rRNA from tricistronic rRNA transcript (SSU-rRNA, 5.8S rRNA, LSU-rRNA)"/>
    <property type="evidence" value="ECO:0007669"/>
    <property type="project" value="EnsemblFungi"/>
</dbReference>
<comment type="similarity">
    <text evidence="2">Belongs to the SAS10 family.</text>
</comment>
<dbReference type="KEGG" id="tbl:TBLA_0F02300"/>
<sequence>MAPARNTNNEDPYGLNEVDDFARKSEKILFENSTLANRRDESDDNPDDEEEEVLAIDESSSSEDESQDETAAQLDGADAYKKIFGRKMDTYNSAEENENAMLDQENAWGVSKSEYYGADDLDDDETAKEIEKEALRQQKKHLEELNMGDYLDDEIEEEWVKDAKEFDVGEFKESTKQEGNSVSINDILNMDLAGKKNYLQSMIPEFFPLSQELTQLTSTLKELKSQEQTEFIKLKVLALSGYLGTISSYFGLLLSELNNNEDFTSMKEHPVMESILTSKEIWRQANELPDSFENTKSSNVDEEQVSEDEEVDNNLETLDENILQTVDDVANPDGMVHVHTNNQSDIDEEEESEVDLDDFEEYVAQPRIANELPFEKSALENDDYVESEMLDIDAQEKMARKKTLRFYTAKIDQQDKKKKVKFNGDDDIPYKERLYKRQQQLIEEARKRGLSDSNGADLDDNDYKSEDEAASKVVNTAGENDYYNEIKASLNQKKEARIQAHKKAQLAARDGKLAELAEEVGVEGKRAINYQILKNKGLTPNRKKENRNSRVKKRKRYEKAQKKLKSVRAVYSGGQSGAYEGEKTGIKKNLSRSVRFKN</sequence>
<keyword evidence="5" id="KW-0175">Coiled coil</keyword>
<keyword evidence="4" id="KW-0539">Nucleus</keyword>
<feature type="compositionally biased region" description="Polar residues" evidence="6">
    <location>
        <begin position="1"/>
        <end position="10"/>
    </location>
</feature>
<dbReference type="FunCoup" id="I2H5W9">
    <property type="interactions" value="430"/>
</dbReference>
<evidence type="ECO:0000256" key="2">
    <source>
        <dbReference type="ARBA" id="ARBA00010979"/>
    </source>
</evidence>
<dbReference type="STRING" id="1071380.I2H5W9"/>
<keyword evidence="3" id="KW-0597">Phosphoprotein</keyword>
<dbReference type="Pfam" id="PF09368">
    <property type="entry name" value="Sas10"/>
    <property type="match status" value="1"/>
</dbReference>
<dbReference type="OrthoDB" id="1924577at2759"/>
<dbReference type="EMBL" id="HE806321">
    <property type="protein sequence ID" value="CCH61771.1"/>
    <property type="molecule type" value="Genomic_DNA"/>
</dbReference>
<dbReference type="GO" id="GO:0032040">
    <property type="term" value="C:small-subunit processome"/>
    <property type="evidence" value="ECO:0007669"/>
    <property type="project" value="EnsemblFungi"/>
</dbReference>
<feature type="compositionally biased region" description="Acidic residues" evidence="6">
    <location>
        <begin position="42"/>
        <end position="68"/>
    </location>
</feature>
<feature type="region of interest" description="Disordered" evidence="6">
    <location>
        <begin position="445"/>
        <end position="469"/>
    </location>
</feature>
<reference evidence="8 9" key="1">
    <citation type="journal article" date="2011" name="Proc. Natl. Acad. Sci. U.S.A.">
        <title>Evolutionary erosion of yeast sex chromosomes by mating-type switching accidents.</title>
        <authorList>
            <person name="Gordon J.L."/>
            <person name="Armisen D."/>
            <person name="Proux-Wera E."/>
            <person name="Oheigeartaigh S.S."/>
            <person name="Byrne K.P."/>
            <person name="Wolfe K.H."/>
        </authorList>
    </citation>
    <scope>NUCLEOTIDE SEQUENCE [LARGE SCALE GENOMIC DNA]</scope>
    <source>
        <strain evidence="9">ATCC 34711 / CBS 6284 / DSM 70876 / NBRC 10599 / NRRL Y-10934 / UCD 77-7</strain>
    </source>
</reference>
<evidence type="ECO:0000256" key="6">
    <source>
        <dbReference type="SAM" id="MobiDB-lite"/>
    </source>
</evidence>
<dbReference type="GO" id="GO:0042802">
    <property type="term" value="F:identical protein binding"/>
    <property type="evidence" value="ECO:0007669"/>
    <property type="project" value="EnsemblFungi"/>
</dbReference>
<feature type="region of interest" description="Disordered" evidence="6">
    <location>
        <begin position="1"/>
        <end position="75"/>
    </location>
</feature>
<dbReference type="OMA" id="KSMKPVW"/>
<feature type="compositionally biased region" description="Basic and acidic residues" evidence="6">
    <location>
        <begin position="20"/>
        <end position="29"/>
    </location>
</feature>
<evidence type="ECO:0000256" key="3">
    <source>
        <dbReference type="ARBA" id="ARBA00022553"/>
    </source>
</evidence>
<evidence type="ECO:0000313" key="8">
    <source>
        <dbReference type="EMBL" id="CCH61771.1"/>
    </source>
</evidence>
<dbReference type="GO" id="GO:0000472">
    <property type="term" value="P:endonucleolytic cleavage to generate mature 5'-end of SSU-rRNA from (SSU-rRNA, 5.8S rRNA, LSU-rRNA)"/>
    <property type="evidence" value="ECO:0007669"/>
    <property type="project" value="EnsemblFungi"/>
</dbReference>
<comment type="subcellular location">
    <subcellularLocation>
        <location evidence="1">Nucleus</location>
    </subcellularLocation>
</comment>
<feature type="coiled-coil region" evidence="5">
    <location>
        <begin position="118"/>
        <end position="145"/>
    </location>
</feature>
<dbReference type="InterPro" id="IPR018972">
    <property type="entry name" value="Sas10_C_dom"/>
</dbReference>
<feature type="region of interest" description="Disordered" evidence="6">
    <location>
        <begin position="538"/>
        <end position="566"/>
    </location>
</feature>
<dbReference type="GO" id="GO:0000480">
    <property type="term" value="P:endonucleolytic cleavage in 5'-ETS of tricistronic rRNA transcript (SSU-rRNA, 5.8S rRNA, LSU-rRNA)"/>
    <property type="evidence" value="ECO:0007669"/>
    <property type="project" value="EnsemblFungi"/>
</dbReference>
<keyword evidence="9" id="KW-1185">Reference proteome</keyword>
<dbReference type="Pfam" id="PF04000">
    <property type="entry name" value="Sas10_Utp3"/>
    <property type="match status" value="1"/>
</dbReference>
<accession>I2H5W9</accession>
<name>I2H5W9_HENB6</name>
<gene>
    <name evidence="8" type="primary">TBLA0F02300</name>
    <name evidence="8" type="ORF">TBLA_0F02300</name>
</gene>
<evidence type="ECO:0000313" key="9">
    <source>
        <dbReference type="Proteomes" id="UP000002866"/>
    </source>
</evidence>
<dbReference type="PANTHER" id="PTHR13237:SF8">
    <property type="entry name" value="SOMETHING ABOUT SILENCING PROTEIN 10"/>
    <property type="match status" value="1"/>
</dbReference>
<feature type="region of interest" description="Disordered" evidence="6">
    <location>
        <begin position="578"/>
        <end position="598"/>
    </location>
</feature>
<organism evidence="8 9">
    <name type="scientific">Henningerozyma blattae (strain ATCC 34711 / CBS 6284 / DSM 70876 / NBRC 10599 / NRRL Y-10934 / UCD 77-7)</name>
    <name type="common">Yeast</name>
    <name type="synonym">Tetrapisispora blattae</name>
    <dbReference type="NCBI Taxonomy" id="1071380"/>
    <lineage>
        <taxon>Eukaryota</taxon>
        <taxon>Fungi</taxon>
        <taxon>Dikarya</taxon>
        <taxon>Ascomycota</taxon>
        <taxon>Saccharomycotina</taxon>
        <taxon>Saccharomycetes</taxon>
        <taxon>Saccharomycetales</taxon>
        <taxon>Saccharomycetaceae</taxon>
        <taxon>Henningerozyma</taxon>
    </lineage>
</organism>
<evidence type="ECO:0000256" key="1">
    <source>
        <dbReference type="ARBA" id="ARBA00004123"/>
    </source>
</evidence>
<evidence type="ECO:0000259" key="7">
    <source>
        <dbReference type="Pfam" id="PF09368"/>
    </source>
</evidence>
<dbReference type="eggNOG" id="KOG3118">
    <property type="taxonomic scope" value="Eukaryota"/>
</dbReference>
<proteinExistence type="inferred from homology"/>
<dbReference type="AlphaFoldDB" id="I2H5W9"/>